<keyword evidence="2" id="KW-0472">Membrane</keyword>
<dbReference type="STRING" id="545619.SAMN04489860_0571"/>
<proteinExistence type="predicted"/>
<protein>
    <submittedName>
        <fullName evidence="3">Putative methionine and alanine importer, small subunit</fullName>
    </submittedName>
</protein>
<sequence>MTSTAVIFLIVTIVVVWGGLIASIVALRRRPEAENLPEGGHDDDGVAPVVDSRES</sequence>
<evidence type="ECO:0000313" key="3">
    <source>
        <dbReference type="EMBL" id="SDS00109.1"/>
    </source>
</evidence>
<feature type="compositionally biased region" description="Basic and acidic residues" evidence="1">
    <location>
        <begin position="33"/>
        <end position="44"/>
    </location>
</feature>
<accession>A0A1H1NP75</accession>
<dbReference type="OrthoDB" id="6712920at2"/>
<evidence type="ECO:0000256" key="2">
    <source>
        <dbReference type="SAM" id="Phobius"/>
    </source>
</evidence>
<dbReference type="Pfam" id="PF16951">
    <property type="entry name" value="MaAIMP_sms"/>
    <property type="match status" value="1"/>
</dbReference>
<feature type="region of interest" description="Disordered" evidence="1">
    <location>
        <begin position="33"/>
        <end position="55"/>
    </location>
</feature>
<keyword evidence="2" id="KW-0812">Transmembrane</keyword>
<dbReference type="AlphaFoldDB" id="A0A1H1NP75"/>
<organism evidence="3 4">
    <name type="scientific">Paraoerskovia marina</name>
    <dbReference type="NCBI Taxonomy" id="545619"/>
    <lineage>
        <taxon>Bacteria</taxon>
        <taxon>Bacillati</taxon>
        <taxon>Actinomycetota</taxon>
        <taxon>Actinomycetes</taxon>
        <taxon>Micrococcales</taxon>
        <taxon>Cellulomonadaceae</taxon>
        <taxon>Paraoerskovia</taxon>
    </lineage>
</organism>
<gene>
    <name evidence="3" type="ORF">SAMN04489860_0571</name>
</gene>
<dbReference type="RefSeq" id="WP_083371509.1">
    <property type="nucleotide sequence ID" value="NZ_LT629776.1"/>
</dbReference>
<reference evidence="3 4" key="1">
    <citation type="submission" date="2016-10" db="EMBL/GenBank/DDBJ databases">
        <authorList>
            <person name="de Groot N.N."/>
        </authorList>
    </citation>
    <scope>NUCLEOTIDE SEQUENCE [LARGE SCALE GENOMIC DNA]</scope>
    <source>
        <strain evidence="3 4">DSM 22126</strain>
    </source>
</reference>
<evidence type="ECO:0000256" key="1">
    <source>
        <dbReference type="SAM" id="MobiDB-lite"/>
    </source>
</evidence>
<dbReference type="eggNOG" id="ENOG5033NM0">
    <property type="taxonomic scope" value="Bacteria"/>
</dbReference>
<name>A0A1H1NP75_9CELL</name>
<dbReference type="EMBL" id="LT629776">
    <property type="protein sequence ID" value="SDS00109.1"/>
    <property type="molecule type" value="Genomic_DNA"/>
</dbReference>
<dbReference type="InterPro" id="IPR031596">
    <property type="entry name" value="MaAIMP_sms"/>
</dbReference>
<dbReference type="NCBIfam" id="NF033493">
    <property type="entry name" value="MetS_like_NSS"/>
    <property type="match status" value="1"/>
</dbReference>
<feature type="transmembrane region" description="Helical" evidence="2">
    <location>
        <begin position="6"/>
        <end position="27"/>
    </location>
</feature>
<dbReference type="Proteomes" id="UP000185663">
    <property type="component" value="Chromosome I"/>
</dbReference>
<evidence type="ECO:0000313" key="4">
    <source>
        <dbReference type="Proteomes" id="UP000185663"/>
    </source>
</evidence>
<keyword evidence="4" id="KW-1185">Reference proteome</keyword>
<keyword evidence="2" id="KW-1133">Transmembrane helix</keyword>